<evidence type="ECO:0000256" key="3">
    <source>
        <dbReference type="ARBA" id="ARBA00023274"/>
    </source>
</evidence>
<evidence type="ECO:0000313" key="7">
    <source>
        <dbReference type="Proteomes" id="UP000282613"/>
    </source>
</evidence>
<dbReference type="InterPro" id="IPR002136">
    <property type="entry name" value="Ribosomal_uL4"/>
</dbReference>
<keyword evidence="2" id="KW-0689">Ribosomal protein</keyword>
<comment type="similarity">
    <text evidence="1">Belongs to the universal ribosomal protein uL4 family.</text>
</comment>
<dbReference type="EMBL" id="UYRS01000191">
    <property type="protein sequence ID" value="VDK22338.1"/>
    <property type="molecule type" value="Genomic_DNA"/>
</dbReference>
<feature type="compositionally biased region" description="Low complexity" evidence="5">
    <location>
        <begin position="44"/>
        <end position="57"/>
    </location>
</feature>
<protein>
    <recommendedName>
        <fullName evidence="4">Large ribosomal subunit protein uL4m</fullName>
    </recommendedName>
</protein>
<dbReference type="GO" id="GO:0003735">
    <property type="term" value="F:structural constituent of ribosome"/>
    <property type="evidence" value="ECO:0007669"/>
    <property type="project" value="InterPro"/>
</dbReference>
<reference evidence="8" key="1">
    <citation type="submission" date="2017-02" db="UniProtKB">
        <authorList>
            <consortium name="WormBaseParasite"/>
        </authorList>
    </citation>
    <scope>IDENTIFICATION</scope>
</reference>
<dbReference type="PANTHER" id="PTHR10746">
    <property type="entry name" value="50S RIBOSOMAL PROTEIN L4"/>
    <property type="match status" value="1"/>
</dbReference>
<gene>
    <name evidence="6" type="ORF">TASK_LOCUS1036</name>
</gene>
<evidence type="ECO:0000256" key="5">
    <source>
        <dbReference type="SAM" id="MobiDB-lite"/>
    </source>
</evidence>
<dbReference type="PANTHER" id="PTHR10746:SF6">
    <property type="entry name" value="LARGE RIBOSOMAL SUBUNIT PROTEIN UL4M"/>
    <property type="match status" value="1"/>
</dbReference>
<dbReference type="Proteomes" id="UP000282613">
    <property type="component" value="Unassembled WGS sequence"/>
</dbReference>
<dbReference type="GO" id="GO:0006412">
    <property type="term" value="P:translation"/>
    <property type="evidence" value="ECO:0007669"/>
    <property type="project" value="InterPro"/>
</dbReference>
<dbReference type="STRING" id="60517.A0A0R3VUM5"/>
<evidence type="ECO:0000313" key="6">
    <source>
        <dbReference type="EMBL" id="VDK22338.1"/>
    </source>
</evidence>
<feature type="compositionally biased region" description="Basic and acidic residues" evidence="5">
    <location>
        <begin position="29"/>
        <end position="43"/>
    </location>
</feature>
<feature type="region of interest" description="Disordered" evidence="5">
    <location>
        <begin position="25"/>
        <end position="61"/>
    </location>
</feature>
<dbReference type="Gene3D" id="3.40.1370.10">
    <property type="match status" value="1"/>
</dbReference>
<organism evidence="8">
    <name type="scientific">Taenia asiatica</name>
    <name type="common">Asian tapeworm</name>
    <dbReference type="NCBI Taxonomy" id="60517"/>
    <lineage>
        <taxon>Eukaryota</taxon>
        <taxon>Metazoa</taxon>
        <taxon>Spiralia</taxon>
        <taxon>Lophotrochozoa</taxon>
        <taxon>Platyhelminthes</taxon>
        <taxon>Cestoda</taxon>
        <taxon>Eucestoda</taxon>
        <taxon>Cyclophyllidea</taxon>
        <taxon>Taeniidae</taxon>
        <taxon>Taenia</taxon>
    </lineage>
</organism>
<name>A0A0R3VUM5_TAEAS</name>
<dbReference type="AlphaFoldDB" id="A0A0R3VUM5"/>
<dbReference type="InterPro" id="IPR023574">
    <property type="entry name" value="Ribosomal_uL4_dom_sf"/>
</dbReference>
<evidence type="ECO:0000256" key="4">
    <source>
        <dbReference type="ARBA" id="ARBA00040565"/>
    </source>
</evidence>
<dbReference type="InterPro" id="IPR013005">
    <property type="entry name" value="Ribosomal_uL4-like"/>
</dbReference>
<evidence type="ECO:0000256" key="2">
    <source>
        <dbReference type="ARBA" id="ARBA00022980"/>
    </source>
</evidence>
<evidence type="ECO:0000313" key="8">
    <source>
        <dbReference type="WBParaSite" id="TASK_0000103501-mRNA-1"/>
    </source>
</evidence>
<keyword evidence="3" id="KW-0687">Ribonucleoprotein</keyword>
<keyword evidence="7" id="KW-1185">Reference proteome</keyword>
<reference evidence="6 7" key="2">
    <citation type="submission" date="2018-11" db="EMBL/GenBank/DDBJ databases">
        <authorList>
            <consortium name="Pathogen Informatics"/>
        </authorList>
    </citation>
    <scope>NUCLEOTIDE SEQUENCE [LARGE SCALE GENOMIC DNA]</scope>
</reference>
<sequence>MAYFYLQTTLVAASSYTSRCMSSFFSPGRSDRSADLEEIERASRPSSQSPPALSSTPMAQRTLSPSVTCSFRRIAPRQVWVESLNEEKERYLDIVDLHPDVFATFPRLDLVHKNLYWQAHYRIVDWRCITTRAELIHRSRRKPWPQKGTGRARHGNRRTHIFIGGGQCNGPRGPESYFSILPYHVRLNGLVSMLTTKQAQGDLYVVEDFTLSSELESAATKVYELANKRAVDRLRLFHEGSDNDALVQRLKLTKQLEEKPVDDSDAFTSLVAREREEEEELLDLIKGGRAAEAASLGLRAAEYLRRVVDERGWGPAVLFITDAESYLNGSENPTNGLAMALACASYAHYIDFDVAPESAAIQASLREGSQYAAPRSLHPGRGLTLMPVHGLNVWSMVHHDSLVLTRKALDILEARLLAAQRRVIRPGSIVEWRPPLAGDWLVGRDHAADGTHCPERHFSGLVGDPEELRQKLQ</sequence>
<dbReference type="Pfam" id="PF00573">
    <property type="entry name" value="Ribosomal_L4"/>
    <property type="match status" value="1"/>
</dbReference>
<dbReference type="WBParaSite" id="TASK_0000103501-mRNA-1">
    <property type="protein sequence ID" value="TASK_0000103501-mRNA-1"/>
    <property type="gene ID" value="TASK_0000103501"/>
</dbReference>
<evidence type="ECO:0000256" key="1">
    <source>
        <dbReference type="ARBA" id="ARBA00010528"/>
    </source>
</evidence>
<dbReference type="GO" id="GO:0005840">
    <property type="term" value="C:ribosome"/>
    <property type="evidence" value="ECO:0007669"/>
    <property type="project" value="UniProtKB-KW"/>
</dbReference>
<dbReference type="GO" id="GO:1990904">
    <property type="term" value="C:ribonucleoprotein complex"/>
    <property type="evidence" value="ECO:0007669"/>
    <property type="project" value="UniProtKB-KW"/>
</dbReference>
<dbReference type="SUPFAM" id="SSF52166">
    <property type="entry name" value="Ribosomal protein L4"/>
    <property type="match status" value="2"/>
</dbReference>
<accession>A0A0R3VUM5</accession>
<proteinExistence type="inferred from homology"/>
<dbReference type="OrthoDB" id="275876at2759"/>